<dbReference type="Proteomes" id="UP000255284">
    <property type="component" value="Unassembled WGS sequence"/>
</dbReference>
<feature type="transmembrane region" description="Helical" evidence="1">
    <location>
        <begin position="21"/>
        <end position="38"/>
    </location>
</feature>
<evidence type="ECO:0000313" key="2">
    <source>
        <dbReference type="EMBL" id="STO16284.1"/>
    </source>
</evidence>
<keyword evidence="1" id="KW-1133">Transmembrane helix</keyword>
<proteinExistence type="predicted"/>
<dbReference type="RefSeq" id="WP_004013488.1">
    <property type="nucleotide sequence ID" value="NZ_JABCUQ010000001.1"/>
</dbReference>
<evidence type="ECO:0000256" key="1">
    <source>
        <dbReference type="SAM" id="Phobius"/>
    </source>
</evidence>
<accession>A0A2X1SIE4</accession>
<evidence type="ECO:0000313" key="3">
    <source>
        <dbReference type="Proteomes" id="UP000255284"/>
    </source>
</evidence>
<name>A0A2X1SIE4_9ACTO</name>
<reference evidence="2 3" key="1">
    <citation type="submission" date="2018-06" db="EMBL/GenBank/DDBJ databases">
        <authorList>
            <consortium name="Pathogen Informatics"/>
            <person name="Doyle S."/>
        </authorList>
    </citation>
    <scope>NUCLEOTIDE SEQUENCE [LARGE SCALE GENOMIC DNA]</scope>
    <source>
        <strain evidence="2 3">NCTC11819</strain>
    </source>
</reference>
<dbReference type="AlphaFoldDB" id="A0A2X1SIE4"/>
<comment type="caution">
    <text evidence="2">The sequence shown here is derived from an EMBL/GenBank/DDBJ whole genome shotgun (WGS) entry which is preliminary data.</text>
</comment>
<keyword evidence="1" id="KW-0812">Transmembrane</keyword>
<organism evidence="2 3">
    <name type="scientific">Mobiluncus mulieris</name>
    <dbReference type="NCBI Taxonomy" id="2052"/>
    <lineage>
        <taxon>Bacteria</taxon>
        <taxon>Bacillati</taxon>
        <taxon>Actinomycetota</taxon>
        <taxon>Actinomycetes</taxon>
        <taxon>Actinomycetales</taxon>
        <taxon>Actinomycetaceae</taxon>
        <taxon>Mobiluncus</taxon>
    </lineage>
</organism>
<dbReference type="EMBL" id="UGGQ01000006">
    <property type="protein sequence ID" value="STO16284.1"/>
    <property type="molecule type" value="Genomic_DNA"/>
</dbReference>
<gene>
    <name evidence="2" type="ORF">NCTC11819_00850</name>
</gene>
<sequence length="50" mass="5505">MVKAPVVAGALRNKEVTMSDFIVFLVSLPEAILAVILINEKLRKNPPKDD</sequence>
<keyword evidence="1" id="KW-0472">Membrane</keyword>
<protein>
    <submittedName>
        <fullName evidence="2">Uncharacterized protein</fullName>
    </submittedName>
</protein>